<evidence type="ECO:0000256" key="1">
    <source>
        <dbReference type="ARBA" id="ARBA00023002"/>
    </source>
</evidence>
<dbReference type="eggNOG" id="KOG1610">
    <property type="taxonomic scope" value="Eukaryota"/>
</dbReference>
<evidence type="ECO:0000313" key="6">
    <source>
        <dbReference type="Proteomes" id="UP000659654"/>
    </source>
</evidence>
<dbReference type="PRINTS" id="PR00080">
    <property type="entry name" value="SDRFAMILY"/>
</dbReference>
<comment type="similarity">
    <text evidence="2">Belongs to the short-chain dehydrogenases/reductases (SDR) family.</text>
</comment>
<evidence type="ECO:0000313" key="5">
    <source>
        <dbReference type="Proteomes" id="UP000095284"/>
    </source>
</evidence>
<name>A0A1I7RJT5_BURXY</name>
<dbReference type="InterPro" id="IPR002347">
    <property type="entry name" value="SDR_fam"/>
</dbReference>
<reference evidence="4" key="2">
    <citation type="submission" date="2020-09" db="EMBL/GenBank/DDBJ databases">
        <authorList>
            <person name="Kikuchi T."/>
        </authorList>
    </citation>
    <scope>NUCLEOTIDE SEQUENCE</scope>
    <source>
        <strain evidence="4">Ka4C1</strain>
    </source>
</reference>
<sequence>MVYGILVVILVTYALYRLVLSFLDVTPDVRGKTVFISGCDSGFGHDLALKCLQHGMTVFAGCLTDEGARNLQTKASGTNEKSGESSSSRHGKLHTIIVDVASDESVENARKEVTSLLNGNGLDGIVNNAGVPAGGLDDWLTVKDYQKVLDVNLLGVIRTTHAFRKLVKKNKGRIVNVSSALSMVALGTLAQYSVSKFAVKAYTDAIRTEYAQFGVTVSVLEPGFFRTPLAAPAENVQRLKKLVSNLHSEVREEYGEEYFEKTIGKTQGFLDGLCSPKTYLVVDAYFHALTSKYPRVKYHVGWDYYLFFFLSLWPAVARDYLQYFAAWISGVPKPKGAR</sequence>
<dbReference type="PROSITE" id="PS00061">
    <property type="entry name" value="ADH_SHORT"/>
    <property type="match status" value="1"/>
</dbReference>
<dbReference type="Proteomes" id="UP000582659">
    <property type="component" value="Unassembled WGS sequence"/>
</dbReference>
<dbReference type="EMBL" id="CAJFDI010000006">
    <property type="protein sequence ID" value="CAD5233720.1"/>
    <property type="molecule type" value="Genomic_DNA"/>
</dbReference>
<dbReference type="InterPro" id="IPR020904">
    <property type="entry name" value="Sc_DH/Rdtase_CS"/>
</dbReference>
<dbReference type="OrthoDB" id="294295at2759"/>
<keyword evidence="3" id="KW-1133">Transmembrane helix</keyword>
<protein>
    <submittedName>
        <fullName evidence="4">(pine wood nematode) hypothetical protein</fullName>
    </submittedName>
</protein>
<gene>
    <name evidence="4" type="ORF">BXYJ_LOCUS13811</name>
</gene>
<accession>A0A1I7RJT5</accession>
<reference evidence="7" key="1">
    <citation type="submission" date="2016-11" db="UniProtKB">
        <authorList>
            <consortium name="WormBaseParasite"/>
        </authorList>
    </citation>
    <scope>IDENTIFICATION</scope>
</reference>
<dbReference type="SMR" id="A0A1I7RJT5"/>
<keyword evidence="3" id="KW-0812">Transmembrane</keyword>
<dbReference type="PRINTS" id="PR00081">
    <property type="entry name" value="GDHRDH"/>
</dbReference>
<evidence type="ECO:0000313" key="4">
    <source>
        <dbReference type="EMBL" id="CAD5233720.1"/>
    </source>
</evidence>
<dbReference type="InterPro" id="IPR036291">
    <property type="entry name" value="NAD(P)-bd_dom_sf"/>
</dbReference>
<dbReference type="Gene3D" id="3.40.50.720">
    <property type="entry name" value="NAD(P)-binding Rossmann-like Domain"/>
    <property type="match status" value="1"/>
</dbReference>
<evidence type="ECO:0000256" key="3">
    <source>
        <dbReference type="SAM" id="Phobius"/>
    </source>
</evidence>
<evidence type="ECO:0000256" key="2">
    <source>
        <dbReference type="RuleBase" id="RU000363"/>
    </source>
</evidence>
<evidence type="ECO:0000313" key="7">
    <source>
        <dbReference type="WBParaSite" id="BXY_0096700.1"/>
    </source>
</evidence>
<dbReference type="AlphaFoldDB" id="A0A1I7RJT5"/>
<dbReference type="GO" id="GO:0016491">
    <property type="term" value="F:oxidoreductase activity"/>
    <property type="evidence" value="ECO:0007669"/>
    <property type="project" value="UniProtKB-KW"/>
</dbReference>
<proteinExistence type="inferred from homology"/>
<dbReference type="PANTHER" id="PTHR43313">
    <property type="entry name" value="SHORT-CHAIN DEHYDROGENASE/REDUCTASE FAMILY 9C"/>
    <property type="match status" value="1"/>
</dbReference>
<keyword evidence="1" id="KW-0560">Oxidoreductase</keyword>
<dbReference type="Pfam" id="PF00106">
    <property type="entry name" value="adh_short"/>
    <property type="match status" value="1"/>
</dbReference>
<dbReference type="PANTHER" id="PTHR43313:SF1">
    <property type="entry name" value="3BETA-HYDROXYSTEROID DEHYDROGENASE DHS-16"/>
    <property type="match status" value="1"/>
</dbReference>
<keyword evidence="3" id="KW-0472">Membrane</keyword>
<dbReference type="WBParaSite" id="BXY_0096700.1">
    <property type="protein sequence ID" value="BXY_0096700.1"/>
    <property type="gene ID" value="BXY_0096700"/>
</dbReference>
<organism evidence="5 7">
    <name type="scientific">Bursaphelenchus xylophilus</name>
    <name type="common">Pinewood nematode worm</name>
    <name type="synonym">Aphelenchoides xylophilus</name>
    <dbReference type="NCBI Taxonomy" id="6326"/>
    <lineage>
        <taxon>Eukaryota</taxon>
        <taxon>Metazoa</taxon>
        <taxon>Ecdysozoa</taxon>
        <taxon>Nematoda</taxon>
        <taxon>Chromadorea</taxon>
        <taxon>Rhabditida</taxon>
        <taxon>Tylenchina</taxon>
        <taxon>Tylenchomorpha</taxon>
        <taxon>Aphelenchoidea</taxon>
        <taxon>Aphelenchoididae</taxon>
        <taxon>Bursaphelenchus</taxon>
    </lineage>
</organism>
<dbReference type="EMBL" id="CAJFCV020000006">
    <property type="protein sequence ID" value="CAG9129057.1"/>
    <property type="molecule type" value="Genomic_DNA"/>
</dbReference>
<keyword evidence="6" id="KW-1185">Reference proteome</keyword>
<feature type="transmembrane region" description="Helical" evidence="3">
    <location>
        <begin position="6"/>
        <end position="23"/>
    </location>
</feature>
<dbReference type="SUPFAM" id="SSF51735">
    <property type="entry name" value="NAD(P)-binding Rossmann-fold domains"/>
    <property type="match status" value="1"/>
</dbReference>
<dbReference type="Proteomes" id="UP000095284">
    <property type="component" value="Unplaced"/>
</dbReference>
<dbReference type="GO" id="GO:0008202">
    <property type="term" value="P:steroid metabolic process"/>
    <property type="evidence" value="ECO:0007669"/>
    <property type="project" value="TreeGrafter"/>
</dbReference>
<dbReference type="Proteomes" id="UP000659654">
    <property type="component" value="Unassembled WGS sequence"/>
</dbReference>